<accession>A0A6A4V029</accession>
<evidence type="ECO:0000259" key="7">
    <source>
        <dbReference type="PROSITE" id="PS50279"/>
    </source>
</evidence>
<dbReference type="InterPro" id="IPR036880">
    <property type="entry name" value="Kunitz_BPTI_sf"/>
</dbReference>
<keyword evidence="4" id="KW-1015">Disulfide bond</keyword>
<dbReference type="PROSITE" id="PS50279">
    <property type="entry name" value="BPTI_KUNITZ_2"/>
    <property type="match status" value="1"/>
</dbReference>
<dbReference type="Gene3D" id="2.10.90.10">
    <property type="entry name" value="Cystine-knot cytokines"/>
    <property type="match status" value="1"/>
</dbReference>
<evidence type="ECO:0000256" key="6">
    <source>
        <dbReference type="SAM" id="MobiDB-lite"/>
    </source>
</evidence>
<dbReference type="PANTHER" id="PTHR23199">
    <property type="entry name" value="NEUROTROPHIN 1-RELATED"/>
    <property type="match status" value="1"/>
</dbReference>
<evidence type="ECO:0000256" key="1">
    <source>
        <dbReference type="ARBA" id="ARBA00022690"/>
    </source>
</evidence>
<dbReference type="Proteomes" id="UP000440578">
    <property type="component" value="Unassembled WGS sequence"/>
</dbReference>
<feature type="compositionally biased region" description="Low complexity" evidence="6">
    <location>
        <begin position="184"/>
        <end position="195"/>
    </location>
</feature>
<feature type="compositionally biased region" description="Low complexity" evidence="6">
    <location>
        <begin position="203"/>
        <end position="219"/>
    </location>
</feature>
<proteinExistence type="predicted"/>
<dbReference type="GO" id="GO:0045087">
    <property type="term" value="P:innate immune response"/>
    <property type="evidence" value="ECO:0007669"/>
    <property type="project" value="TreeGrafter"/>
</dbReference>
<dbReference type="GO" id="GO:0004867">
    <property type="term" value="F:serine-type endopeptidase inhibitor activity"/>
    <property type="evidence" value="ECO:0007669"/>
    <property type="project" value="UniProtKB-KW"/>
</dbReference>
<dbReference type="SUPFAM" id="SSF57362">
    <property type="entry name" value="BPTI-like"/>
    <property type="match status" value="1"/>
</dbReference>
<feature type="compositionally biased region" description="Low complexity" evidence="6">
    <location>
        <begin position="474"/>
        <end position="487"/>
    </location>
</feature>
<dbReference type="OrthoDB" id="6359065at2759"/>
<evidence type="ECO:0000256" key="5">
    <source>
        <dbReference type="ARBA" id="ARBA00023180"/>
    </source>
</evidence>
<feature type="region of interest" description="Disordered" evidence="6">
    <location>
        <begin position="474"/>
        <end position="499"/>
    </location>
</feature>
<reference evidence="8 9" key="1">
    <citation type="submission" date="2019-07" db="EMBL/GenBank/DDBJ databases">
        <title>Draft genome assembly of a fouling barnacle, Amphibalanus amphitrite (Darwin, 1854): The first reference genome for Thecostraca.</title>
        <authorList>
            <person name="Kim W."/>
        </authorList>
    </citation>
    <scope>NUCLEOTIDE SEQUENCE [LARGE SCALE GENOMIC DNA]</scope>
    <source>
        <strain evidence="8">SNU_AA5</strain>
        <tissue evidence="8">Soma without cirri and trophi</tissue>
    </source>
</reference>
<dbReference type="InterPro" id="IPR002223">
    <property type="entry name" value="Kunitz_BPTI"/>
</dbReference>
<keyword evidence="5" id="KW-0325">Glycoprotein</keyword>
<keyword evidence="2" id="KW-0732">Signal</keyword>
<dbReference type="InterPro" id="IPR032104">
    <property type="entry name" value="Spaetzle"/>
</dbReference>
<dbReference type="InterPro" id="IPR029034">
    <property type="entry name" value="Cystine-knot_cytokine"/>
</dbReference>
<dbReference type="Pfam" id="PF16077">
    <property type="entry name" value="Spaetzle"/>
    <property type="match status" value="1"/>
</dbReference>
<dbReference type="SMART" id="SM00131">
    <property type="entry name" value="KU"/>
    <property type="match status" value="1"/>
</dbReference>
<evidence type="ECO:0000256" key="3">
    <source>
        <dbReference type="ARBA" id="ARBA00022900"/>
    </source>
</evidence>
<dbReference type="Pfam" id="PF00014">
    <property type="entry name" value="Kunitz_BPTI"/>
    <property type="match status" value="1"/>
</dbReference>
<dbReference type="GO" id="GO:0005615">
    <property type="term" value="C:extracellular space"/>
    <property type="evidence" value="ECO:0007669"/>
    <property type="project" value="UniProtKB-ARBA"/>
</dbReference>
<dbReference type="InterPro" id="IPR020901">
    <property type="entry name" value="Prtase_inh_Kunz-CS"/>
</dbReference>
<dbReference type="InterPro" id="IPR052444">
    <property type="entry name" value="Spz/Toll_ligand-like"/>
</dbReference>
<dbReference type="PANTHER" id="PTHR23199:SF12">
    <property type="entry name" value="NEUROTROPHIN 1-RELATED"/>
    <property type="match status" value="1"/>
</dbReference>
<dbReference type="GO" id="GO:0021556">
    <property type="term" value="P:central nervous system formation"/>
    <property type="evidence" value="ECO:0007669"/>
    <property type="project" value="TreeGrafter"/>
</dbReference>
<gene>
    <name evidence="8" type="primary">NT1_15</name>
    <name evidence="8" type="ORF">FJT64_001411</name>
</gene>
<dbReference type="GO" id="GO:0005121">
    <property type="term" value="F:Toll binding"/>
    <property type="evidence" value="ECO:0007669"/>
    <property type="project" value="TreeGrafter"/>
</dbReference>
<dbReference type="CDD" id="cd00109">
    <property type="entry name" value="Kunitz-type"/>
    <property type="match status" value="1"/>
</dbReference>
<protein>
    <submittedName>
        <fullName evidence="8">Neurotrophin 1</fullName>
    </submittedName>
</protein>
<dbReference type="EMBL" id="VIIS01002131">
    <property type="protein sequence ID" value="KAF0288096.1"/>
    <property type="molecule type" value="Genomic_DNA"/>
</dbReference>
<feature type="domain" description="BPTI/Kunitz inhibitor" evidence="7">
    <location>
        <begin position="91"/>
        <end position="141"/>
    </location>
</feature>
<comment type="caution">
    <text evidence="8">The sequence shown here is derived from an EMBL/GenBank/DDBJ whole genome shotgun (WGS) entry which is preliminary data.</text>
</comment>
<evidence type="ECO:0000313" key="8">
    <source>
        <dbReference type="EMBL" id="KAF0288096.1"/>
    </source>
</evidence>
<dbReference type="FunFam" id="4.10.410.10:FF:000020">
    <property type="entry name" value="Collagen, type VI, alpha 3"/>
    <property type="match status" value="1"/>
</dbReference>
<keyword evidence="9" id="KW-1185">Reference proteome</keyword>
<keyword evidence="1" id="KW-0646">Protease inhibitor</keyword>
<sequence>MLLWTATTAAVSESPLSSAVDNGLAAAIEEVAAPNGTVSRLGRGSDSGSGKVLFPDQPAAVEGRHAPWQHEHGILSGTAEPQTPAIPRSACQQYPDAGPCSGHVTAWYWDSGEERCKTFHYGGCKGNRNNFITQDECRAVCDIEYIQTVTGSSQFLPRPAASRHRYPESGDPFTAADSAHYRPESSGYSSRPSHPSYHKDRPSYSSDRPSYSSDRPSYSAGERPSYPADNSHQSYPEYGGHYSHSSPDRPSRYRPGSAGGQATLQEIGEVDVTGLVSPPSRPALFPERPVGCAAEEPICDYDHDDYPRSTVDSIVGRYTAELRQMYEQLYQYPPEEFRWHDNGTLDDSRSRTAADSVSARHGPGEFVCESEVRYSRPGWARTFAGLWQLVINTAALPQAVRIERCRYEGHRCNFLAPCMSSVCVQRFAVVKMLCADPRNPFVRPRLQDVRIPSGCSCYVTGGTSHVWREPWARSGSSESSAESASESYPSPRTAAARDV</sequence>
<dbReference type="PROSITE" id="PS00280">
    <property type="entry name" value="BPTI_KUNITZ_1"/>
    <property type="match status" value="1"/>
</dbReference>
<dbReference type="AlphaFoldDB" id="A0A6A4V029"/>
<evidence type="ECO:0000256" key="4">
    <source>
        <dbReference type="ARBA" id="ARBA00023157"/>
    </source>
</evidence>
<evidence type="ECO:0000256" key="2">
    <source>
        <dbReference type="ARBA" id="ARBA00022729"/>
    </source>
</evidence>
<keyword evidence="3" id="KW-0722">Serine protease inhibitor</keyword>
<name>A0A6A4V029_AMPAM</name>
<organism evidence="8 9">
    <name type="scientific">Amphibalanus amphitrite</name>
    <name type="common">Striped barnacle</name>
    <name type="synonym">Balanus amphitrite</name>
    <dbReference type="NCBI Taxonomy" id="1232801"/>
    <lineage>
        <taxon>Eukaryota</taxon>
        <taxon>Metazoa</taxon>
        <taxon>Ecdysozoa</taxon>
        <taxon>Arthropoda</taxon>
        <taxon>Crustacea</taxon>
        <taxon>Multicrustacea</taxon>
        <taxon>Cirripedia</taxon>
        <taxon>Thoracica</taxon>
        <taxon>Thoracicalcarea</taxon>
        <taxon>Balanomorpha</taxon>
        <taxon>Balanoidea</taxon>
        <taxon>Balanidae</taxon>
        <taxon>Amphibalaninae</taxon>
        <taxon>Amphibalanus</taxon>
    </lineage>
</organism>
<dbReference type="PRINTS" id="PR00759">
    <property type="entry name" value="BASICPTASE"/>
</dbReference>
<feature type="region of interest" description="Disordered" evidence="6">
    <location>
        <begin position="156"/>
        <end position="260"/>
    </location>
</feature>
<dbReference type="GO" id="GO:0008083">
    <property type="term" value="F:growth factor activity"/>
    <property type="evidence" value="ECO:0007669"/>
    <property type="project" value="TreeGrafter"/>
</dbReference>
<dbReference type="SUPFAM" id="SSF57501">
    <property type="entry name" value="Cystine-knot cytokines"/>
    <property type="match status" value="1"/>
</dbReference>
<evidence type="ECO:0000313" key="9">
    <source>
        <dbReference type="Proteomes" id="UP000440578"/>
    </source>
</evidence>
<dbReference type="Gene3D" id="4.10.410.10">
    <property type="entry name" value="Pancreatic trypsin inhibitor Kunitz domain"/>
    <property type="match status" value="1"/>
</dbReference>